<reference evidence="1 2" key="1">
    <citation type="submission" date="2018-06" db="EMBL/GenBank/DDBJ databases">
        <title>Comparative genomics reveals the genomic features of Rhizophagus irregularis, R. cerebriforme, R. diaphanum and Gigaspora rosea, and their symbiotic lifestyle signature.</title>
        <authorList>
            <person name="Morin E."/>
            <person name="San Clemente H."/>
            <person name="Chen E.C.H."/>
            <person name="De La Providencia I."/>
            <person name="Hainaut M."/>
            <person name="Kuo A."/>
            <person name="Kohler A."/>
            <person name="Murat C."/>
            <person name="Tang N."/>
            <person name="Roy S."/>
            <person name="Loubradou J."/>
            <person name="Henrissat B."/>
            <person name="Grigoriev I.V."/>
            <person name="Corradi N."/>
            <person name="Roux C."/>
            <person name="Martin F.M."/>
        </authorList>
    </citation>
    <scope>NUCLEOTIDE SEQUENCE [LARGE SCALE GENOMIC DNA]</scope>
    <source>
        <strain evidence="1 2">DAOM 194757</strain>
    </source>
</reference>
<evidence type="ECO:0000313" key="1">
    <source>
        <dbReference type="EMBL" id="RIB25484.1"/>
    </source>
</evidence>
<proteinExistence type="predicted"/>
<evidence type="ECO:0008006" key="3">
    <source>
        <dbReference type="Google" id="ProtNLM"/>
    </source>
</evidence>
<organism evidence="1 2">
    <name type="scientific">Gigaspora rosea</name>
    <dbReference type="NCBI Taxonomy" id="44941"/>
    <lineage>
        <taxon>Eukaryota</taxon>
        <taxon>Fungi</taxon>
        <taxon>Fungi incertae sedis</taxon>
        <taxon>Mucoromycota</taxon>
        <taxon>Glomeromycotina</taxon>
        <taxon>Glomeromycetes</taxon>
        <taxon>Diversisporales</taxon>
        <taxon>Gigasporaceae</taxon>
        <taxon>Gigaspora</taxon>
    </lineage>
</organism>
<dbReference type="Gene3D" id="3.80.10.10">
    <property type="entry name" value="Ribonuclease Inhibitor"/>
    <property type="match status" value="1"/>
</dbReference>
<name>A0A397VSH0_9GLOM</name>
<dbReference type="Proteomes" id="UP000266673">
    <property type="component" value="Unassembled WGS sequence"/>
</dbReference>
<comment type="caution">
    <text evidence="1">The sequence shown here is derived from an EMBL/GenBank/DDBJ whole genome shotgun (WGS) entry which is preliminary data.</text>
</comment>
<sequence>MYHLINLLFKLFIESGATLYGLGLYFSEFLELKPEIFYSLGQNEQFFSQLHHLSLDVISDFNIENLAALLRVLAKNATKINTLELEEFYSDYEPQFFHSLIQAIIYIIKSQDQLRLFSVAGGDFPANFHGIISALESQKNSLQEVIIDSCGYSTEFEILKSCKNLETIRIRYCNTKLLKLLDCKISSLEISDCPLDVQTIIIILKKTGSLLQRLKLEVSDDEIWEESLILGALKSFFSNITFLNITNIGFSTQLIELIGNLQSLQFLTLRFINDIPEEELKIRVMQFAKILPSALQYLELRDVWLSSYINILLNHCKAPLKKLLIDHLDNEKNSKALIEFCMRNKALSYVGVNRNLNLNDNFIKEVGAYVTLVSCEYIVVNC</sequence>
<dbReference type="AlphaFoldDB" id="A0A397VSH0"/>
<accession>A0A397VSH0</accession>
<dbReference type="InterPro" id="IPR032675">
    <property type="entry name" value="LRR_dom_sf"/>
</dbReference>
<dbReference type="SUPFAM" id="SSF52047">
    <property type="entry name" value="RNI-like"/>
    <property type="match status" value="1"/>
</dbReference>
<dbReference type="OrthoDB" id="2354532at2759"/>
<gene>
    <name evidence="1" type="ORF">C2G38_2067262</name>
</gene>
<keyword evidence="2" id="KW-1185">Reference proteome</keyword>
<protein>
    <recommendedName>
        <fullName evidence="3">F-box domain-containing protein</fullName>
    </recommendedName>
</protein>
<dbReference type="EMBL" id="QKWP01000173">
    <property type="protein sequence ID" value="RIB25484.1"/>
    <property type="molecule type" value="Genomic_DNA"/>
</dbReference>
<evidence type="ECO:0000313" key="2">
    <source>
        <dbReference type="Proteomes" id="UP000266673"/>
    </source>
</evidence>